<dbReference type="GeneID" id="18502982"/>
<dbReference type="EMBL" id="KF977490">
    <property type="protein sequence ID" value="AHJ10719.1"/>
    <property type="molecule type" value="Genomic_DNA"/>
</dbReference>
<keyword evidence="1" id="KW-0472">Membrane</keyword>
<reference evidence="2 3" key="1">
    <citation type="journal article" date="2015" name="Microbiology">
        <title>Genomic and phenotypic characterization of Rhizobium gallicum phage vB_RglS_P106B.</title>
        <authorList>
            <person name="Halmillawewa A.P."/>
            <person name="Restrepo-Cordoba M."/>
            <person name="Yost C.K."/>
            <person name="Hynes M.F."/>
        </authorList>
    </citation>
    <scope>NUCLEOTIDE SEQUENCE [LARGE SCALE GENOMIC DNA]</scope>
</reference>
<evidence type="ECO:0000313" key="2">
    <source>
        <dbReference type="EMBL" id="AHJ10719.1"/>
    </source>
</evidence>
<dbReference type="Proteomes" id="UP000019367">
    <property type="component" value="Segment"/>
</dbReference>
<feature type="transmembrane region" description="Helical" evidence="1">
    <location>
        <begin position="117"/>
        <end position="137"/>
    </location>
</feature>
<keyword evidence="1" id="KW-0812">Transmembrane</keyword>
<accession>W6E8L3</accession>
<dbReference type="RefSeq" id="YP_009005962.1">
    <property type="nucleotide sequence ID" value="NC_023566.1"/>
</dbReference>
<sequence length="196" mass="21106">MAKRFGREFKFDVVSPAEAVRFLCYQLEGFEAELRKGAYRVYRIYANGEKRNIDEDLLTFQFGKAIGVRIEPVIEGRKRGGIGKIILGIVLIGAAFFFSGGALGATAFTAFGNGVTYGQIALVGGLMALSGAAQMLAPKVSTNTDQKEEKGSFLISAPENKIEQGHPVPLVYGLTHVGTVMASAGISVEEYDDDED</sequence>
<dbReference type="KEGG" id="vg:18502982"/>
<evidence type="ECO:0000256" key="1">
    <source>
        <dbReference type="SAM" id="Phobius"/>
    </source>
</evidence>
<evidence type="ECO:0000313" key="3">
    <source>
        <dbReference type="Proteomes" id="UP000019367"/>
    </source>
</evidence>
<feature type="transmembrane region" description="Helical" evidence="1">
    <location>
        <begin position="85"/>
        <end position="111"/>
    </location>
</feature>
<gene>
    <name evidence="2" type="ORF">P106B_36</name>
</gene>
<protein>
    <submittedName>
        <fullName evidence="2">Putative tail protein</fullName>
    </submittedName>
</protein>
<proteinExistence type="predicted"/>
<dbReference type="OrthoDB" id="8631at10239"/>
<keyword evidence="1" id="KW-1133">Transmembrane helix</keyword>
<keyword evidence="3" id="KW-1185">Reference proteome</keyword>
<name>W6E8L3_9CAUD</name>
<organism evidence="2 3">
    <name type="scientific">Rhizobium phage vB_RglS_P106B</name>
    <dbReference type="NCBI Taxonomy" id="1458697"/>
    <lineage>
        <taxon>Viruses</taxon>
        <taxon>Duplodnaviria</taxon>
        <taxon>Heunggongvirae</taxon>
        <taxon>Uroviricota</taxon>
        <taxon>Caudoviricetes</taxon>
        <taxon>Rigallicvirus</taxon>
        <taxon>Rigallicvirus P106B</taxon>
    </lineage>
</organism>